<reference evidence="1 2" key="1">
    <citation type="journal article" date="2019" name="Sci. Rep.">
        <title>Orb-weaving spider Araneus ventricosus genome elucidates the spidroin gene catalogue.</title>
        <authorList>
            <person name="Kono N."/>
            <person name="Nakamura H."/>
            <person name="Ohtoshi R."/>
            <person name="Moran D.A.P."/>
            <person name="Shinohara A."/>
            <person name="Yoshida Y."/>
            <person name="Fujiwara M."/>
            <person name="Mori M."/>
            <person name="Tomita M."/>
            <person name="Arakawa K."/>
        </authorList>
    </citation>
    <scope>NUCLEOTIDE SEQUENCE [LARGE SCALE GENOMIC DNA]</scope>
</reference>
<dbReference type="EMBL" id="BGPR01002033">
    <property type="protein sequence ID" value="GBM66557.1"/>
    <property type="molecule type" value="Genomic_DNA"/>
</dbReference>
<dbReference type="AlphaFoldDB" id="A0A4Y2HMH5"/>
<gene>
    <name evidence="1" type="ORF">AVEN_251975_1</name>
</gene>
<name>A0A4Y2HMH5_ARAVE</name>
<proteinExistence type="predicted"/>
<keyword evidence="2" id="KW-1185">Reference proteome</keyword>
<protein>
    <submittedName>
        <fullName evidence="1">Uncharacterized protein</fullName>
    </submittedName>
</protein>
<dbReference type="Proteomes" id="UP000499080">
    <property type="component" value="Unassembled WGS sequence"/>
</dbReference>
<evidence type="ECO:0000313" key="1">
    <source>
        <dbReference type="EMBL" id="GBM66557.1"/>
    </source>
</evidence>
<sequence>MRSDVQLLKIFSKFIRPHLNSRIWIWIRLSPKRKVLLVEKKEKEKSSCFRNKVSHIIDPINETHPVCLAFQETYLKPSDLSKIRRYVLIRKDTDSGQDSEGVVPPGFP</sequence>
<comment type="caution">
    <text evidence="1">The sequence shown here is derived from an EMBL/GenBank/DDBJ whole genome shotgun (WGS) entry which is preliminary data.</text>
</comment>
<organism evidence="1 2">
    <name type="scientific">Araneus ventricosus</name>
    <name type="common">Orbweaver spider</name>
    <name type="synonym">Epeira ventricosa</name>
    <dbReference type="NCBI Taxonomy" id="182803"/>
    <lineage>
        <taxon>Eukaryota</taxon>
        <taxon>Metazoa</taxon>
        <taxon>Ecdysozoa</taxon>
        <taxon>Arthropoda</taxon>
        <taxon>Chelicerata</taxon>
        <taxon>Arachnida</taxon>
        <taxon>Araneae</taxon>
        <taxon>Araneomorphae</taxon>
        <taxon>Entelegynae</taxon>
        <taxon>Araneoidea</taxon>
        <taxon>Araneidae</taxon>
        <taxon>Araneus</taxon>
    </lineage>
</organism>
<accession>A0A4Y2HMH5</accession>
<evidence type="ECO:0000313" key="2">
    <source>
        <dbReference type="Proteomes" id="UP000499080"/>
    </source>
</evidence>